<accession>A0A426XY56</accession>
<gene>
    <name evidence="1" type="ORF">B296_00020910</name>
</gene>
<name>A0A426XY56_ENSVE</name>
<proteinExistence type="predicted"/>
<organism evidence="1 2">
    <name type="scientific">Ensete ventricosum</name>
    <name type="common">Abyssinian banana</name>
    <name type="synonym">Musa ensete</name>
    <dbReference type="NCBI Taxonomy" id="4639"/>
    <lineage>
        <taxon>Eukaryota</taxon>
        <taxon>Viridiplantae</taxon>
        <taxon>Streptophyta</taxon>
        <taxon>Embryophyta</taxon>
        <taxon>Tracheophyta</taxon>
        <taxon>Spermatophyta</taxon>
        <taxon>Magnoliopsida</taxon>
        <taxon>Liliopsida</taxon>
        <taxon>Zingiberales</taxon>
        <taxon>Musaceae</taxon>
        <taxon>Ensete</taxon>
    </lineage>
</organism>
<dbReference type="Proteomes" id="UP000287651">
    <property type="component" value="Unassembled WGS sequence"/>
</dbReference>
<evidence type="ECO:0000313" key="2">
    <source>
        <dbReference type="Proteomes" id="UP000287651"/>
    </source>
</evidence>
<dbReference type="EMBL" id="AMZH03016435">
    <property type="protein sequence ID" value="RRT44488.1"/>
    <property type="molecule type" value="Genomic_DNA"/>
</dbReference>
<evidence type="ECO:0000313" key="1">
    <source>
        <dbReference type="EMBL" id="RRT44488.1"/>
    </source>
</evidence>
<dbReference type="AlphaFoldDB" id="A0A426XY56"/>
<sequence>MSDLGHQDPEKEMKARWKGLKNSMKVWNNSSTVEEFKRGLLHPQLARELYTLPSEVLMARAAKEMVLSARAELPRQSVVQYKESLDFKEGLKRMSRVTYEYRYRVALACFHARHLDAEVEEDPFTIHPEDDLVPMERQHAFDDSVSLEP</sequence>
<reference evidence="1 2" key="1">
    <citation type="journal article" date="2014" name="Agronomy (Basel)">
        <title>A Draft Genome Sequence for Ensete ventricosum, the Drought-Tolerant Tree Against Hunger.</title>
        <authorList>
            <person name="Harrison J."/>
            <person name="Moore K.A."/>
            <person name="Paszkiewicz K."/>
            <person name="Jones T."/>
            <person name="Grant M."/>
            <person name="Ambacheew D."/>
            <person name="Muzemil S."/>
            <person name="Studholme D.J."/>
        </authorList>
    </citation>
    <scope>NUCLEOTIDE SEQUENCE [LARGE SCALE GENOMIC DNA]</scope>
</reference>
<protein>
    <submittedName>
        <fullName evidence="1">Uncharacterized protein</fullName>
    </submittedName>
</protein>
<comment type="caution">
    <text evidence="1">The sequence shown here is derived from an EMBL/GenBank/DDBJ whole genome shotgun (WGS) entry which is preliminary data.</text>
</comment>